<gene>
    <name evidence="3" type="ORF">TRAES_3BF109300010CFD_c1</name>
</gene>
<accession>A0A077RTY3</accession>
<dbReference type="CDD" id="cd22911">
    <property type="entry name" value="HFD_H3"/>
    <property type="match status" value="1"/>
</dbReference>
<dbReference type="FunFam" id="1.10.20.10:FF:000054">
    <property type="entry name" value="Putative histone H1.5-like"/>
    <property type="match status" value="1"/>
</dbReference>
<dbReference type="SMART" id="SM00428">
    <property type="entry name" value="H3"/>
    <property type="match status" value="1"/>
</dbReference>
<dbReference type="PANTHER" id="PTHR11426">
    <property type="entry name" value="HISTONE H3"/>
    <property type="match status" value="1"/>
</dbReference>
<dbReference type="Pfam" id="PF00125">
    <property type="entry name" value="Histone"/>
    <property type="match status" value="1"/>
</dbReference>
<dbReference type="PRINTS" id="PR00622">
    <property type="entry name" value="HISTONEH3"/>
</dbReference>
<dbReference type="HOGENOM" id="CLU_858964_0_0_1"/>
<dbReference type="GO" id="GO:0003677">
    <property type="term" value="F:DNA binding"/>
    <property type="evidence" value="ECO:0007669"/>
    <property type="project" value="InterPro"/>
</dbReference>
<dbReference type="InterPro" id="IPR000164">
    <property type="entry name" value="Histone_H3/CENP-A"/>
</dbReference>
<reference evidence="3" key="1">
    <citation type="journal article" date="2014" name="Science">
        <title>Structural and functional partitioning of bread wheat chromosome 3B.</title>
        <authorList>
            <person name="Choulet F."/>
            <person name="Alberti A."/>
            <person name="Theil S."/>
            <person name="Glover N."/>
            <person name="Barbe V."/>
            <person name="Daron J."/>
            <person name="Pingault L."/>
            <person name="Sourdille P."/>
            <person name="Couloux A."/>
            <person name="Paux E."/>
            <person name="Leroy P."/>
            <person name="Mangenot S."/>
            <person name="Guilhot N."/>
            <person name="Le Gouis J."/>
            <person name="Balfourier F."/>
            <person name="Alaux M."/>
            <person name="Jamilloux V."/>
            <person name="Poulain J."/>
            <person name="Durand C."/>
            <person name="Bellec A."/>
            <person name="Gaspin C."/>
            <person name="Safar J."/>
            <person name="Dolezel J."/>
            <person name="Rogers J."/>
            <person name="Vandepoele K."/>
            <person name="Aury J.M."/>
            <person name="Mayer K."/>
            <person name="Berges H."/>
            <person name="Quesneville H."/>
            <person name="Wincker P."/>
            <person name="Feuillet C."/>
        </authorList>
    </citation>
    <scope>NUCLEOTIDE SEQUENCE</scope>
</reference>
<dbReference type="GO" id="GO:0000786">
    <property type="term" value="C:nucleosome"/>
    <property type="evidence" value="ECO:0007669"/>
    <property type="project" value="InterPro"/>
</dbReference>
<dbReference type="SUPFAM" id="SSF47113">
    <property type="entry name" value="Histone-fold"/>
    <property type="match status" value="1"/>
</dbReference>
<evidence type="ECO:0000256" key="1">
    <source>
        <dbReference type="ARBA" id="ARBA00010343"/>
    </source>
</evidence>
<organism evidence="3">
    <name type="scientific">Triticum aestivum</name>
    <name type="common">Wheat</name>
    <dbReference type="NCBI Taxonomy" id="4565"/>
    <lineage>
        <taxon>Eukaryota</taxon>
        <taxon>Viridiplantae</taxon>
        <taxon>Streptophyta</taxon>
        <taxon>Embryophyta</taxon>
        <taxon>Tracheophyta</taxon>
        <taxon>Spermatophyta</taxon>
        <taxon>Magnoliopsida</taxon>
        <taxon>Liliopsida</taxon>
        <taxon>Poales</taxon>
        <taxon>Poaceae</taxon>
        <taxon>BOP clade</taxon>
        <taxon>Pooideae</taxon>
        <taxon>Triticodae</taxon>
        <taxon>Triticeae</taxon>
        <taxon>Triticinae</taxon>
        <taxon>Triticum</taxon>
    </lineage>
</organism>
<dbReference type="AlphaFoldDB" id="A0A077RTY3"/>
<dbReference type="InterPro" id="IPR009072">
    <property type="entry name" value="Histone-fold"/>
</dbReference>
<evidence type="ECO:0000259" key="2">
    <source>
        <dbReference type="Pfam" id="PF00125"/>
    </source>
</evidence>
<proteinExistence type="inferred from homology"/>
<evidence type="ECO:0000313" key="3">
    <source>
        <dbReference type="EMBL" id="CDM80489.1"/>
    </source>
</evidence>
<dbReference type="InterPro" id="IPR010535">
    <property type="entry name" value="DUF1110"/>
</dbReference>
<dbReference type="PROSITE" id="PS00959">
    <property type="entry name" value="HISTONE_H3_2"/>
    <property type="match status" value="1"/>
</dbReference>
<name>A0A077RTY3_WHEAT</name>
<dbReference type="Gene3D" id="1.10.20.10">
    <property type="entry name" value="Histone, subunit A"/>
    <property type="match status" value="1"/>
</dbReference>
<sequence length="324" mass="35970">MAQPPQWKKMYQYVAIRAHDGCARVEESVAAARRVLASPLVLDTRNAAGRYTLLHSAMTHVEHASGCLSGVIFTMVVAELLALHGCGAVPSRPVAGISDLCRDRDDHDEWLALSRLEAAREHAQDALRGVEGAFTLLASVRFLLHSRTPDAAGRRQAMEEQLHAAGVELQAAGRSNRGAIQTGNLCMQCPGSLPRSVSWPPLVKRLQQLEESTAKIKRKKTGGVKKSRRYRPGTVALREIRKYQKGSELLIRKLPFQRLVREIAQVFKIDLRFQSHAVLALQEAAEAYLVGLFEDTNLCAVHAKHVTIMSKDVHLARRIRGERM</sequence>
<dbReference type="GO" id="GO:0030527">
    <property type="term" value="F:structural constituent of chromatin"/>
    <property type="evidence" value="ECO:0007669"/>
    <property type="project" value="InterPro"/>
</dbReference>
<feature type="domain" description="Core Histone H2A/H2B/H3" evidence="2">
    <location>
        <begin position="232"/>
        <end position="319"/>
    </location>
</feature>
<dbReference type="Pfam" id="PF06533">
    <property type="entry name" value="DUF1110"/>
    <property type="match status" value="1"/>
</dbReference>
<protein>
    <recommendedName>
        <fullName evidence="2">Core Histone H2A/H2B/H3 domain-containing protein</fullName>
    </recommendedName>
</protein>
<comment type="similarity">
    <text evidence="1">Belongs to the histone H3 family.</text>
</comment>
<dbReference type="InterPro" id="IPR007125">
    <property type="entry name" value="H2A/H2B/H3"/>
</dbReference>
<dbReference type="EMBL" id="HG670306">
    <property type="protein sequence ID" value="CDM80489.1"/>
    <property type="molecule type" value="Genomic_DNA"/>
</dbReference>
<dbReference type="GO" id="GO:0046982">
    <property type="term" value="F:protein heterodimerization activity"/>
    <property type="evidence" value="ECO:0007669"/>
    <property type="project" value="InterPro"/>
</dbReference>